<protein>
    <recommendedName>
        <fullName evidence="5">Taste receptor type 2</fullName>
    </recommendedName>
</protein>
<evidence type="ECO:0000256" key="1">
    <source>
        <dbReference type="SAM" id="Phobius"/>
    </source>
</evidence>
<accession>A0A8C8B427</accession>
<keyword evidence="2" id="KW-0732">Signal</keyword>
<dbReference type="InterPro" id="IPR052921">
    <property type="entry name" value="GPCR1_Superfamily_Member"/>
</dbReference>
<sequence length="293" mass="33406">MRILFIFMLSIFFFLLNGHKKETVKDMLYRFWYDTLSTMKTNISHLKVAVKSANKYVQTELSWCEWLLTALVVVGKNSIKLTVQIIIPSGIYFLLTPPFVIWIIFEVQGASGRRTFTLMTLNQFTISAWIITKLKAICLLLIEGIKERPEDIFKTEPPWPTVLGATSARTAGIILIVVLIIIIVISCCLFCREGKHAGHLNSSNKKARKTIIIHGLQMSFHLLLLLITAMGRHPDNTILHLSAFLVLLFALCFNLVVYGQRNTELQTKLFNRQRPGPWMLLHIKSVFMTLAGT</sequence>
<keyword evidence="4" id="KW-1185">Reference proteome</keyword>
<keyword evidence="1" id="KW-1133">Transmembrane helix</keyword>
<feature type="signal peptide" evidence="2">
    <location>
        <begin position="1"/>
        <end position="18"/>
    </location>
</feature>
<dbReference type="Gene3D" id="1.20.1070.10">
    <property type="entry name" value="Rhodopsin 7-helix transmembrane proteins"/>
    <property type="match status" value="1"/>
</dbReference>
<keyword evidence="1" id="KW-0812">Transmembrane</keyword>
<evidence type="ECO:0000256" key="2">
    <source>
        <dbReference type="SAM" id="SignalP"/>
    </source>
</evidence>
<feature type="transmembrane region" description="Helical" evidence="1">
    <location>
        <begin position="126"/>
        <end position="145"/>
    </location>
</feature>
<evidence type="ECO:0000313" key="3">
    <source>
        <dbReference type="Ensembl" id="ENSOSUP00000015320.1"/>
    </source>
</evidence>
<dbReference type="PANTHER" id="PTHR26451:SF980">
    <property type="entry name" value="GENE 7582-RELATED"/>
    <property type="match status" value="1"/>
</dbReference>
<dbReference type="PANTHER" id="PTHR26451">
    <property type="entry name" value="G_PROTEIN_RECEP_F1_2 DOMAIN-CONTAINING PROTEIN"/>
    <property type="match status" value="1"/>
</dbReference>
<reference evidence="3" key="2">
    <citation type="submission" date="2025-09" db="UniProtKB">
        <authorList>
            <consortium name="Ensembl"/>
        </authorList>
    </citation>
    <scope>IDENTIFICATION</scope>
</reference>
<dbReference type="GO" id="GO:0005549">
    <property type="term" value="F:odorant binding"/>
    <property type="evidence" value="ECO:0007669"/>
    <property type="project" value="TreeGrafter"/>
</dbReference>
<keyword evidence="1" id="KW-0472">Membrane</keyword>
<feature type="transmembrane region" description="Helical" evidence="1">
    <location>
        <begin position="211"/>
        <end position="231"/>
    </location>
</feature>
<reference evidence="3" key="1">
    <citation type="submission" date="2025-08" db="UniProtKB">
        <authorList>
            <consortium name="Ensembl"/>
        </authorList>
    </citation>
    <scope>IDENTIFICATION</scope>
</reference>
<feature type="transmembrane region" description="Helical" evidence="1">
    <location>
        <begin position="165"/>
        <end position="190"/>
    </location>
</feature>
<dbReference type="SUPFAM" id="SSF81321">
    <property type="entry name" value="Family A G protein-coupled receptor-like"/>
    <property type="match status" value="1"/>
</dbReference>
<feature type="transmembrane region" description="Helical" evidence="1">
    <location>
        <begin position="237"/>
        <end position="258"/>
    </location>
</feature>
<evidence type="ECO:0008006" key="5">
    <source>
        <dbReference type="Google" id="ProtNLM"/>
    </source>
</evidence>
<evidence type="ECO:0000313" key="4">
    <source>
        <dbReference type="Proteomes" id="UP000694552"/>
    </source>
</evidence>
<dbReference type="Ensembl" id="ENSOSUT00000015837.1">
    <property type="protein sequence ID" value="ENSOSUP00000015320.1"/>
    <property type="gene ID" value="ENSOSUG00000010920.1"/>
</dbReference>
<feature type="chain" id="PRO_5034995161" description="Taste receptor type 2" evidence="2">
    <location>
        <begin position="19"/>
        <end position="293"/>
    </location>
</feature>
<dbReference type="Proteomes" id="UP000694552">
    <property type="component" value="Unplaced"/>
</dbReference>
<feature type="transmembrane region" description="Helical" evidence="1">
    <location>
        <begin position="85"/>
        <end position="105"/>
    </location>
</feature>
<name>A0A8C8B427_9STRI</name>
<organism evidence="3 4">
    <name type="scientific">Otus sunia</name>
    <name type="common">Oriental scops-owl</name>
    <dbReference type="NCBI Taxonomy" id="257818"/>
    <lineage>
        <taxon>Eukaryota</taxon>
        <taxon>Metazoa</taxon>
        <taxon>Chordata</taxon>
        <taxon>Craniata</taxon>
        <taxon>Vertebrata</taxon>
        <taxon>Euteleostomi</taxon>
        <taxon>Archelosauria</taxon>
        <taxon>Archosauria</taxon>
        <taxon>Dinosauria</taxon>
        <taxon>Saurischia</taxon>
        <taxon>Theropoda</taxon>
        <taxon>Coelurosauria</taxon>
        <taxon>Aves</taxon>
        <taxon>Neognathae</taxon>
        <taxon>Neoaves</taxon>
        <taxon>Telluraves</taxon>
        <taxon>Strigiformes</taxon>
        <taxon>Strigidae</taxon>
        <taxon>Otus</taxon>
    </lineage>
</organism>
<dbReference type="AlphaFoldDB" id="A0A8C8B427"/>
<dbReference type="GO" id="GO:0004984">
    <property type="term" value="F:olfactory receptor activity"/>
    <property type="evidence" value="ECO:0007669"/>
    <property type="project" value="TreeGrafter"/>
</dbReference>
<dbReference type="GO" id="GO:0016020">
    <property type="term" value="C:membrane"/>
    <property type="evidence" value="ECO:0007669"/>
    <property type="project" value="TreeGrafter"/>
</dbReference>
<proteinExistence type="predicted"/>